<dbReference type="OrthoDB" id="9781349at2"/>
<feature type="transmembrane region" description="Helical" evidence="1">
    <location>
        <begin position="164"/>
        <end position="182"/>
    </location>
</feature>
<keyword evidence="1" id="KW-1133">Transmembrane helix</keyword>
<dbReference type="PANTHER" id="PTHR35342">
    <property type="entry name" value="TRICARBOXYLIC TRANSPORT PROTEIN"/>
    <property type="match status" value="1"/>
</dbReference>
<reference evidence="3 4" key="1">
    <citation type="submission" date="2019-05" db="EMBL/GenBank/DDBJ databases">
        <title>Nesterenkonia sp. GY239, isolated from the Southern Atlantic Ocean.</title>
        <authorList>
            <person name="Zhang G."/>
        </authorList>
    </citation>
    <scope>NUCLEOTIDE SEQUENCE [LARGE SCALE GENOMIC DNA]</scope>
    <source>
        <strain evidence="3 4">GY239</strain>
    </source>
</reference>
<protein>
    <submittedName>
        <fullName evidence="3">Tripartite tricarboxylate transporter permease</fullName>
    </submittedName>
</protein>
<sequence length="503" mass="52376">MFEALASGLGQVVQPTILLTMLVGMCIGFVTGILPGLGGPVTLAILLPFAFGMDPVQGFAFLIGIWIVTSTAGDITSVLFGIPGEPTSAAAVMDGYPLTRKGQSGRALGALLTSSALGGILGMIVLALTITLIRPLVLAIGPPEFFVLTVLGLTFVITLAGNNLLKGFIMASLGLLVAVVGIDPELGLPRYTFGSLSFWDGVDIIPIVIGLFGGAEVLQLMLSKRSISQTVEPDVNSLGQRARGILDALKHWSVIVRSSAIAIVIGMLPGLGGSVSQWLAYGHAKQTSKHPERFGKGAIDGVVAAGATSNAKDGGQLVPTIAFGIPGGAATAVLLGGLMILGLTPGAEMLTVNLDLTMSMVWIAVFANVIAVSIALLGVKYLSKLTHISGPVLIPAIVMLLMVGTYSVNNDYVDVFVMVGAAAIGVICLRWNWPRVPFLLAVVLGGFTESYLSLSSSMFGTEWLTRPGVLTLFAVIVGSLTIGALPSLRKWKLRREVSQESTK</sequence>
<proteinExistence type="predicted"/>
<feature type="transmembrane region" description="Helical" evidence="1">
    <location>
        <begin position="12"/>
        <end position="37"/>
    </location>
</feature>
<comment type="caution">
    <text evidence="3">The sequence shown here is derived from an EMBL/GenBank/DDBJ whole genome shotgun (WGS) entry which is preliminary data.</text>
</comment>
<feature type="transmembrane region" description="Helical" evidence="1">
    <location>
        <begin position="436"/>
        <end position="454"/>
    </location>
</feature>
<keyword evidence="4" id="KW-1185">Reference proteome</keyword>
<feature type="transmembrane region" description="Helical" evidence="1">
    <location>
        <begin position="107"/>
        <end position="130"/>
    </location>
</feature>
<keyword evidence="1" id="KW-0472">Membrane</keyword>
<feature type="transmembrane region" description="Helical" evidence="1">
    <location>
        <begin position="202"/>
        <end position="222"/>
    </location>
</feature>
<name>A0A5R8ZZ69_9MICC</name>
<feature type="transmembrane region" description="Helical" evidence="1">
    <location>
        <begin position="317"/>
        <end position="340"/>
    </location>
</feature>
<evidence type="ECO:0000256" key="1">
    <source>
        <dbReference type="SAM" id="Phobius"/>
    </source>
</evidence>
<feature type="transmembrane region" description="Helical" evidence="1">
    <location>
        <begin position="43"/>
        <end position="68"/>
    </location>
</feature>
<dbReference type="RefSeq" id="WP_138171239.1">
    <property type="nucleotide sequence ID" value="NZ_VAWA01000031.1"/>
</dbReference>
<dbReference type="Proteomes" id="UP000306544">
    <property type="component" value="Unassembled WGS sequence"/>
</dbReference>
<keyword evidence="1" id="KW-0812">Transmembrane</keyword>
<feature type="transmembrane region" description="Helical" evidence="1">
    <location>
        <begin position="388"/>
        <end position="406"/>
    </location>
</feature>
<dbReference type="Pfam" id="PF01970">
    <property type="entry name" value="TctA"/>
    <property type="match status" value="1"/>
</dbReference>
<feature type="domain" description="DUF112" evidence="2">
    <location>
        <begin position="18"/>
        <end position="440"/>
    </location>
</feature>
<dbReference type="InterPro" id="IPR002823">
    <property type="entry name" value="DUF112_TM"/>
</dbReference>
<dbReference type="EMBL" id="VAWA01000031">
    <property type="protein sequence ID" value="TLP71214.1"/>
    <property type="molecule type" value="Genomic_DNA"/>
</dbReference>
<dbReference type="PANTHER" id="PTHR35342:SF5">
    <property type="entry name" value="TRICARBOXYLIC TRANSPORT PROTEIN"/>
    <property type="match status" value="1"/>
</dbReference>
<gene>
    <name evidence="3" type="ORF">FEF27_12625</name>
</gene>
<evidence type="ECO:0000313" key="4">
    <source>
        <dbReference type="Proteomes" id="UP000306544"/>
    </source>
</evidence>
<evidence type="ECO:0000313" key="3">
    <source>
        <dbReference type="EMBL" id="TLP71214.1"/>
    </source>
</evidence>
<feature type="transmembrane region" description="Helical" evidence="1">
    <location>
        <begin position="360"/>
        <end position="379"/>
    </location>
</feature>
<dbReference type="AlphaFoldDB" id="A0A5R8ZZ69"/>
<feature type="transmembrane region" description="Helical" evidence="1">
    <location>
        <begin position="412"/>
        <end position="429"/>
    </location>
</feature>
<feature type="transmembrane region" description="Helical" evidence="1">
    <location>
        <begin position="136"/>
        <end position="157"/>
    </location>
</feature>
<accession>A0A5R8ZZ69</accession>
<feature type="transmembrane region" description="Helical" evidence="1">
    <location>
        <begin position="466"/>
        <end position="485"/>
    </location>
</feature>
<organism evidence="3 4">
    <name type="scientific">Nesterenkonia sphaerica</name>
    <dbReference type="NCBI Taxonomy" id="1804988"/>
    <lineage>
        <taxon>Bacteria</taxon>
        <taxon>Bacillati</taxon>
        <taxon>Actinomycetota</taxon>
        <taxon>Actinomycetes</taxon>
        <taxon>Micrococcales</taxon>
        <taxon>Micrococcaceae</taxon>
        <taxon>Nesterenkonia</taxon>
    </lineage>
</organism>
<evidence type="ECO:0000259" key="2">
    <source>
        <dbReference type="Pfam" id="PF01970"/>
    </source>
</evidence>